<evidence type="ECO:0000256" key="1">
    <source>
        <dbReference type="ARBA" id="ARBA00022737"/>
    </source>
</evidence>
<feature type="domain" description="EF-hand" evidence="4">
    <location>
        <begin position="131"/>
        <end position="166"/>
    </location>
</feature>
<dbReference type="AlphaFoldDB" id="A0A8H3G0N3"/>
<dbReference type="SMART" id="SM00054">
    <property type="entry name" value="EFh"/>
    <property type="match status" value="2"/>
</dbReference>
<feature type="domain" description="EF-hand" evidence="4">
    <location>
        <begin position="201"/>
        <end position="236"/>
    </location>
</feature>
<reference evidence="5" key="1">
    <citation type="submission" date="2021-03" db="EMBL/GenBank/DDBJ databases">
        <authorList>
            <person name="Tagirdzhanova G."/>
        </authorList>
    </citation>
    <scope>NUCLEOTIDE SEQUENCE</scope>
</reference>
<dbReference type="GO" id="GO:0005509">
    <property type="term" value="F:calcium ion binding"/>
    <property type="evidence" value="ECO:0007669"/>
    <property type="project" value="InterPro"/>
</dbReference>
<dbReference type="Proteomes" id="UP000664169">
    <property type="component" value="Unassembled WGS sequence"/>
</dbReference>
<evidence type="ECO:0000256" key="2">
    <source>
        <dbReference type="ARBA" id="ARBA00022837"/>
    </source>
</evidence>
<dbReference type="PROSITE" id="PS50222">
    <property type="entry name" value="EF_HAND_2"/>
    <property type="match status" value="2"/>
</dbReference>
<dbReference type="CDD" id="cd00051">
    <property type="entry name" value="EFh"/>
    <property type="match status" value="1"/>
</dbReference>
<keyword evidence="2" id="KW-0106">Calcium</keyword>
<sequence length="295" mass="31556">MAQPPLPSVSPVKSSFSFNSGRASPFRRPESPSQARTSTPTPSYQSTRPVTPSRLANSSTPTSEQPFATARARDLAASPMRLSQSSSNEEVPDAAAPLSFASPKTTPRPLPPPSTGTMPVNADSLSRLPAAQVREMREAFQILDQDSDGTVTREDVAEMLKSLGLDSSPSSVAPFFSASLPYPLPLPAYLSQLSSLLAPISPSQELLAALSTFDDDDSGQIDIAELTRAVTNLRPENGDQPLSQAEVEMAMEGFVGRRAFSAFGHSTKSRGDVFRYRDWVSELGAANDNQKRVAA</sequence>
<dbReference type="EMBL" id="CAJPDQ010000046">
    <property type="protein sequence ID" value="CAF9932624.1"/>
    <property type="molecule type" value="Genomic_DNA"/>
</dbReference>
<dbReference type="InterPro" id="IPR011992">
    <property type="entry name" value="EF-hand-dom_pair"/>
</dbReference>
<protein>
    <recommendedName>
        <fullName evidence="4">EF-hand domain-containing protein</fullName>
    </recommendedName>
</protein>
<dbReference type="PANTHER" id="PTHR23049">
    <property type="entry name" value="MYOSIN REGULATORY LIGHT CHAIN 2"/>
    <property type="match status" value="1"/>
</dbReference>
<feature type="region of interest" description="Disordered" evidence="3">
    <location>
        <begin position="1"/>
        <end position="122"/>
    </location>
</feature>
<name>A0A8H3G0N3_9LECA</name>
<keyword evidence="6" id="KW-1185">Reference proteome</keyword>
<accession>A0A8H3G0N3</accession>
<evidence type="ECO:0000313" key="5">
    <source>
        <dbReference type="EMBL" id="CAF9932624.1"/>
    </source>
</evidence>
<evidence type="ECO:0000259" key="4">
    <source>
        <dbReference type="PROSITE" id="PS50222"/>
    </source>
</evidence>
<gene>
    <name evidence="5" type="ORF">GOMPHAMPRED_006623</name>
</gene>
<dbReference type="InterPro" id="IPR002048">
    <property type="entry name" value="EF_hand_dom"/>
</dbReference>
<feature type="compositionally biased region" description="Low complexity" evidence="3">
    <location>
        <begin position="9"/>
        <end position="20"/>
    </location>
</feature>
<comment type="caution">
    <text evidence="5">The sequence shown here is derived from an EMBL/GenBank/DDBJ whole genome shotgun (WGS) entry which is preliminary data.</text>
</comment>
<dbReference type="Gene3D" id="1.10.238.10">
    <property type="entry name" value="EF-hand"/>
    <property type="match status" value="2"/>
</dbReference>
<dbReference type="PROSITE" id="PS00018">
    <property type="entry name" value="EF_HAND_1"/>
    <property type="match status" value="2"/>
</dbReference>
<organism evidence="5 6">
    <name type="scientific">Gomphillus americanus</name>
    <dbReference type="NCBI Taxonomy" id="1940652"/>
    <lineage>
        <taxon>Eukaryota</taxon>
        <taxon>Fungi</taxon>
        <taxon>Dikarya</taxon>
        <taxon>Ascomycota</taxon>
        <taxon>Pezizomycotina</taxon>
        <taxon>Lecanoromycetes</taxon>
        <taxon>OSLEUM clade</taxon>
        <taxon>Ostropomycetidae</taxon>
        <taxon>Ostropales</taxon>
        <taxon>Graphidaceae</taxon>
        <taxon>Gomphilloideae</taxon>
        <taxon>Gomphillus</taxon>
    </lineage>
</organism>
<dbReference type="InterPro" id="IPR050403">
    <property type="entry name" value="Myosin_RLC"/>
</dbReference>
<dbReference type="InterPro" id="IPR018247">
    <property type="entry name" value="EF_Hand_1_Ca_BS"/>
</dbReference>
<dbReference type="OrthoDB" id="429467at2759"/>
<dbReference type="SUPFAM" id="SSF47473">
    <property type="entry name" value="EF-hand"/>
    <property type="match status" value="1"/>
</dbReference>
<proteinExistence type="predicted"/>
<dbReference type="Pfam" id="PF13405">
    <property type="entry name" value="EF-hand_6"/>
    <property type="match status" value="1"/>
</dbReference>
<evidence type="ECO:0000313" key="6">
    <source>
        <dbReference type="Proteomes" id="UP000664169"/>
    </source>
</evidence>
<keyword evidence="1" id="KW-0677">Repeat</keyword>
<feature type="compositionally biased region" description="Polar residues" evidence="3">
    <location>
        <begin position="31"/>
        <end position="66"/>
    </location>
</feature>
<evidence type="ECO:0000256" key="3">
    <source>
        <dbReference type="SAM" id="MobiDB-lite"/>
    </source>
</evidence>
<dbReference type="Pfam" id="PF13202">
    <property type="entry name" value="EF-hand_5"/>
    <property type="match status" value="1"/>
</dbReference>